<comment type="caution">
    <text evidence="5">The sequence shown here is derived from an EMBL/GenBank/DDBJ whole genome shotgun (WGS) entry which is preliminary data.</text>
</comment>
<dbReference type="STRING" id="48936.NJ75_00197"/>
<accession>A0A0B9AJM2</accession>
<dbReference type="SUPFAM" id="SSF53474">
    <property type="entry name" value="alpha/beta-Hydrolases"/>
    <property type="match status" value="1"/>
</dbReference>
<evidence type="ECO:0000313" key="5">
    <source>
        <dbReference type="EMBL" id="KHS49494.1"/>
    </source>
</evidence>
<dbReference type="Gene3D" id="3.40.50.1820">
    <property type="entry name" value="alpha/beta hydrolase"/>
    <property type="match status" value="1"/>
</dbReference>
<dbReference type="InterPro" id="IPR050261">
    <property type="entry name" value="FrsA_esterase"/>
</dbReference>
<organism evidence="5 6">
    <name type="scientific">Novosphingobium subterraneum</name>
    <dbReference type="NCBI Taxonomy" id="48936"/>
    <lineage>
        <taxon>Bacteria</taxon>
        <taxon>Pseudomonadati</taxon>
        <taxon>Pseudomonadota</taxon>
        <taxon>Alphaproteobacteria</taxon>
        <taxon>Sphingomonadales</taxon>
        <taxon>Sphingomonadaceae</taxon>
        <taxon>Novosphingobium</taxon>
    </lineage>
</organism>
<gene>
    <name evidence="5" type="ORF">NJ75_00197</name>
</gene>
<protein>
    <submittedName>
        <fullName evidence="5">Alpha/beta hydrolase family protein</fullName>
    </submittedName>
</protein>
<keyword evidence="6" id="KW-1185">Reference proteome</keyword>
<feature type="domain" description="AB hydrolase-1" evidence="3">
    <location>
        <begin position="61"/>
        <end position="162"/>
    </location>
</feature>
<dbReference type="InterPro" id="IPR013595">
    <property type="entry name" value="Pept_S33_TAP-like_C"/>
</dbReference>
<evidence type="ECO:0000256" key="2">
    <source>
        <dbReference type="ARBA" id="ARBA00038115"/>
    </source>
</evidence>
<dbReference type="InterPro" id="IPR000073">
    <property type="entry name" value="AB_hydrolase_1"/>
</dbReference>
<feature type="domain" description="Peptidase S33 tripeptidyl aminopeptidase-like C-terminal" evidence="4">
    <location>
        <begin position="212"/>
        <end position="275"/>
    </location>
</feature>
<reference evidence="5 6" key="1">
    <citation type="submission" date="2014-10" db="EMBL/GenBank/DDBJ databases">
        <title>Draft genome sequence of Novosphingobium subterraneum DSM 12447.</title>
        <authorList>
            <person name="Gan H.M."/>
            <person name="Gan H.Y."/>
            <person name="Savka M.A."/>
        </authorList>
    </citation>
    <scope>NUCLEOTIDE SEQUENCE [LARGE SCALE GENOMIC DNA]</scope>
    <source>
        <strain evidence="5 6">DSM 12447</strain>
    </source>
</reference>
<keyword evidence="1 5" id="KW-0378">Hydrolase</keyword>
<evidence type="ECO:0000313" key="6">
    <source>
        <dbReference type="Proteomes" id="UP000031338"/>
    </source>
</evidence>
<dbReference type="GO" id="GO:0052689">
    <property type="term" value="F:carboxylic ester hydrolase activity"/>
    <property type="evidence" value="ECO:0007669"/>
    <property type="project" value="UniProtKB-ARBA"/>
</dbReference>
<evidence type="ECO:0000259" key="4">
    <source>
        <dbReference type="Pfam" id="PF08386"/>
    </source>
</evidence>
<dbReference type="Pfam" id="PF08386">
    <property type="entry name" value="Abhydrolase_4"/>
    <property type="match status" value="1"/>
</dbReference>
<dbReference type="PANTHER" id="PTHR22946">
    <property type="entry name" value="DIENELACTONE HYDROLASE DOMAIN-CONTAINING PROTEIN-RELATED"/>
    <property type="match status" value="1"/>
</dbReference>
<comment type="similarity">
    <text evidence="2">Belongs to the AB hydrolase superfamily. FUS2 hydrolase family.</text>
</comment>
<dbReference type="InterPro" id="IPR029058">
    <property type="entry name" value="AB_hydrolase_fold"/>
</dbReference>
<sequence>MGMLALIAGLTGIWVVGSAMTGATNASVEPAPAPATEIRLTTSDQVEIAASYWKADDSTAPAILLLHGNGGNRRDMLDMATWLAGEGYSVLSIDMRGHGQSSPQSKSFGYLEARDAHAALAWLRQQHPASKLGAIGFSLGGAASVLGDRGPLDVDALVMMSVYPDIRTAIFNRIEAAVGTLPAVAIEPMLSYQSIPRYGVGPDKLSPLAAMNKVRVPVMVVGGELDAYTPPAEIEAMYRAAPPGSEWWILEGLGHDEVVRANDPAFRKKLETYLVRSLAR</sequence>
<dbReference type="PANTHER" id="PTHR22946:SF9">
    <property type="entry name" value="POLYKETIDE TRANSFERASE AF380"/>
    <property type="match status" value="1"/>
</dbReference>
<dbReference type="Proteomes" id="UP000031338">
    <property type="component" value="Unassembled WGS sequence"/>
</dbReference>
<dbReference type="Pfam" id="PF00561">
    <property type="entry name" value="Abhydrolase_1"/>
    <property type="match status" value="1"/>
</dbReference>
<proteinExistence type="inferred from homology"/>
<evidence type="ECO:0000259" key="3">
    <source>
        <dbReference type="Pfam" id="PF00561"/>
    </source>
</evidence>
<dbReference type="AlphaFoldDB" id="A0A0B9AJM2"/>
<dbReference type="PATRIC" id="fig|48936.3.peg.201"/>
<dbReference type="EMBL" id="JRVC01000001">
    <property type="protein sequence ID" value="KHS49494.1"/>
    <property type="molecule type" value="Genomic_DNA"/>
</dbReference>
<name>A0A0B9AJM2_9SPHN</name>
<evidence type="ECO:0000256" key="1">
    <source>
        <dbReference type="ARBA" id="ARBA00022801"/>
    </source>
</evidence>